<feature type="region of interest" description="Disordered" evidence="1">
    <location>
        <begin position="395"/>
        <end position="420"/>
    </location>
</feature>
<gene>
    <name evidence="2" type="ORF">CYLTODRAFT_415558</name>
</gene>
<protein>
    <submittedName>
        <fullName evidence="2">Uncharacterized protein</fullName>
    </submittedName>
</protein>
<evidence type="ECO:0000313" key="2">
    <source>
        <dbReference type="EMBL" id="KIY61257.1"/>
    </source>
</evidence>
<evidence type="ECO:0000313" key="3">
    <source>
        <dbReference type="Proteomes" id="UP000054007"/>
    </source>
</evidence>
<feature type="compositionally biased region" description="Polar residues" evidence="1">
    <location>
        <begin position="402"/>
        <end position="414"/>
    </location>
</feature>
<accession>A0A0D7ASS8</accession>
<dbReference type="OrthoDB" id="2634326at2759"/>
<evidence type="ECO:0000256" key="1">
    <source>
        <dbReference type="SAM" id="MobiDB-lite"/>
    </source>
</evidence>
<reference evidence="2 3" key="1">
    <citation type="journal article" date="2015" name="Fungal Genet. Biol.">
        <title>Evolution of novel wood decay mechanisms in Agaricales revealed by the genome sequences of Fistulina hepatica and Cylindrobasidium torrendii.</title>
        <authorList>
            <person name="Floudas D."/>
            <person name="Held B.W."/>
            <person name="Riley R."/>
            <person name="Nagy L.G."/>
            <person name="Koehler G."/>
            <person name="Ransdell A.S."/>
            <person name="Younus H."/>
            <person name="Chow J."/>
            <person name="Chiniquy J."/>
            <person name="Lipzen A."/>
            <person name="Tritt A."/>
            <person name="Sun H."/>
            <person name="Haridas S."/>
            <person name="LaButti K."/>
            <person name="Ohm R.A."/>
            <person name="Kues U."/>
            <person name="Blanchette R.A."/>
            <person name="Grigoriev I.V."/>
            <person name="Minto R.E."/>
            <person name="Hibbett D.S."/>
        </authorList>
    </citation>
    <scope>NUCLEOTIDE SEQUENCE [LARGE SCALE GENOMIC DNA]</scope>
    <source>
        <strain evidence="2 3">FP15055 ss-10</strain>
    </source>
</reference>
<dbReference type="EMBL" id="KN880995">
    <property type="protein sequence ID" value="KIY61257.1"/>
    <property type="molecule type" value="Genomic_DNA"/>
</dbReference>
<dbReference type="STRING" id="1314674.A0A0D7ASS8"/>
<name>A0A0D7ASS8_9AGAR</name>
<dbReference type="AlphaFoldDB" id="A0A0D7ASS8"/>
<sequence length="532" mass="59067">MCSLRVDHRKTDNYFLLACNSTSTTPNRVPFEITSMQWQKYTHGIVGGVFPDPTDPSLSLIISSPNMMTLPNPLVHTQRIIRVLQDGKWGVDDATLHPQVFRNATGHLPLILSPQTGAHASKRDASFGTIDDRMVATLEGELREVIKRFEDMLWAAEHANSDITSLSTRKPLLRAFKNALNCLSIPGTRDDCVWLWATVQRLHLDLLAFLDWHETFRQLYNDPPDQPLPVDTGRLGAITSSHESAEVLFKAGLPTYFIRRLGKTNLTTEIKHLLPDHVMKAVLSSTVIVAPGQQVGTPGAHVILKCSRADPSPIIFRGEAKNPHRLSAMTVWQRRDHPLQHPQNEWTAIQVAQLKEFGIYDATQHLLPAQSIPTPFVSSSTPSISHPRVSSTVSAASGAYTRASNRPSNQNPAQGASKKWANRSKLLSLPLQRWIEAAETIGRGHNDSVTPNWPGANASKTDWRGYAFPDAGMVANMSNDSIRNGALCSYVHHRPALVYRIQSLPDCGLKTSVWRSNLIACPEMRPNEQGWS</sequence>
<organism evidence="2 3">
    <name type="scientific">Cylindrobasidium torrendii FP15055 ss-10</name>
    <dbReference type="NCBI Taxonomy" id="1314674"/>
    <lineage>
        <taxon>Eukaryota</taxon>
        <taxon>Fungi</taxon>
        <taxon>Dikarya</taxon>
        <taxon>Basidiomycota</taxon>
        <taxon>Agaricomycotina</taxon>
        <taxon>Agaricomycetes</taxon>
        <taxon>Agaricomycetidae</taxon>
        <taxon>Agaricales</taxon>
        <taxon>Marasmiineae</taxon>
        <taxon>Physalacriaceae</taxon>
        <taxon>Cylindrobasidium</taxon>
    </lineage>
</organism>
<keyword evidence="3" id="KW-1185">Reference proteome</keyword>
<dbReference type="Proteomes" id="UP000054007">
    <property type="component" value="Unassembled WGS sequence"/>
</dbReference>
<proteinExistence type="predicted"/>